<dbReference type="InterPro" id="IPR012878">
    <property type="entry name" value="Beta-AFase-like_GH127_cat"/>
</dbReference>
<evidence type="ECO:0000259" key="3">
    <source>
        <dbReference type="Pfam" id="PF20736"/>
    </source>
</evidence>
<dbReference type="InterPro" id="IPR049174">
    <property type="entry name" value="Beta-AFase-like"/>
</dbReference>
<dbReference type="RefSeq" id="WP_135952198.1">
    <property type="nucleotide sequence ID" value="NZ_CASZDM010000009.1"/>
</dbReference>
<dbReference type="Proteomes" id="UP000310760">
    <property type="component" value="Unassembled WGS sequence"/>
</dbReference>
<dbReference type="InterPro" id="IPR049049">
    <property type="entry name" value="Beta-AFase-like_GH127_C"/>
</dbReference>
<reference evidence="5 6" key="1">
    <citation type="submission" date="2019-04" db="EMBL/GenBank/DDBJ databases">
        <title>Microbes associate with the intestines of laboratory mice.</title>
        <authorList>
            <person name="Navarre W."/>
            <person name="Wong E."/>
            <person name="Huang K."/>
            <person name="Tropini C."/>
            <person name="Ng K."/>
            <person name="Yu B."/>
        </authorList>
    </citation>
    <scope>NUCLEOTIDE SEQUENCE [LARGE SCALE GENOMIC DNA]</scope>
    <source>
        <strain evidence="5 6">NM22_B1</strain>
    </source>
</reference>
<gene>
    <name evidence="5" type="ORF">E5339_15050</name>
</gene>
<dbReference type="PANTHER" id="PTHR43465:SF1">
    <property type="entry name" value="NON-REDUCING END BETA-L-ARABINOFURANOSIDASE"/>
    <property type="match status" value="1"/>
</dbReference>
<dbReference type="Pfam" id="PF07944">
    <property type="entry name" value="Beta-AFase-like_GH127_cat"/>
    <property type="match status" value="1"/>
</dbReference>
<dbReference type="InterPro" id="IPR049046">
    <property type="entry name" value="Beta-AFase-like_GH127_middle"/>
</dbReference>
<comment type="caution">
    <text evidence="5">The sequence shown here is derived from an EMBL/GenBank/DDBJ whole genome shotgun (WGS) entry which is preliminary data.</text>
</comment>
<protein>
    <submittedName>
        <fullName evidence="5">Glycoside hydrolase family 127 protein</fullName>
    </submittedName>
</protein>
<organism evidence="5 6">
    <name type="scientific">Phocaeicola sartorii</name>
    <dbReference type="NCBI Taxonomy" id="671267"/>
    <lineage>
        <taxon>Bacteria</taxon>
        <taxon>Pseudomonadati</taxon>
        <taxon>Bacteroidota</taxon>
        <taxon>Bacteroidia</taxon>
        <taxon>Bacteroidales</taxon>
        <taxon>Bacteroidaceae</taxon>
        <taxon>Phocaeicola</taxon>
    </lineage>
</organism>
<sequence>MKSIRLLLLLASGVTTGAFAQSGGLTDMSQSRFAKMANTELGAVHWTDGFWGDRFNVYSHTSLQSMWDTWNNPDISHGFRNFEIASGVCEGEHWGPPFHDGDMYKWMEGVASVYAVTKDPELDKLMDHFIAHVVKAQRADGYIHTPVIIEEKNKGIDTHSEAHKQTVIGTAVGKEDEKGAFANRLNFETYNLGHLMMAGIIHRRATGKTTLFDAAVKATDFLCHFYETASAELARNAICPSHYMGVVEMYRATGNPRYLELSKNLIDIRGMVENGTDDNQDRIPFRQQYNAMGHAVRSNYLYAGVTDVYAETGEDQLMKNLTSIWKDIVTRKMYVTGACGALYDGTSPDGTCYEPDSIQKVHQSYGRPYQLPNSTAHNETCANIGNMLFNWRMLEVTGDAKYADIVETALYNSVLSGVSLDGKKYFYTNPLRISADLPYTLRWPKERTEYISCFCCPPNTLRTVCQAQNYAYTVTPNAVYCNLYGANTLATTLKEVGKIGLVQETEYPWEGAVKLTVTEAPKPSKKKAFSLFLRVPDWCEKATLKVNGEPVQGTWKANTYAEVSRIWKKGDCVEWVMDMPVKLLEANPLAEEIRNQVVVKRGPLVYCLESMDIEGGHKIDNVLIPADIRLTPKKITIEGSPIVALDGTARLVDEASWKDTLYREVGKADKPVNIRLIPYYAWGNRGKAEMTVWMPLARTNHLLLMIYK</sequence>
<evidence type="ECO:0000259" key="4">
    <source>
        <dbReference type="Pfam" id="PF20737"/>
    </source>
</evidence>
<dbReference type="GO" id="GO:0005975">
    <property type="term" value="P:carbohydrate metabolic process"/>
    <property type="evidence" value="ECO:0007669"/>
    <property type="project" value="InterPro"/>
</dbReference>
<keyword evidence="1" id="KW-0732">Signal</keyword>
<dbReference type="SUPFAM" id="SSF48208">
    <property type="entry name" value="Six-hairpin glycosidases"/>
    <property type="match status" value="1"/>
</dbReference>
<evidence type="ECO:0000313" key="5">
    <source>
        <dbReference type="EMBL" id="TGY68816.1"/>
    </source>
</evidence>
<dbReference type="InterPro" id="IPR008928">
    <property type="entry name" value="6-hairpin_glycosidase_sf"/>
</dbReference>
<feature type="domain" description="Non-reducing end beta-L-arabinofuranosidase-like GH127 catalytic" evidence="2">
    <location>
        <begin position="43"/>
        <end position="468"/>
    </location>
</feature>
<dbReference type="PANTHER" id="PTHR43465">
    <property type="entry name" value="DUF1680 DOMAIN PROTEIN (AFU_ORTHOLOGUE AFUA_1G08910)"/>
    <property type="match status" value="1"/>
</dbReference>
<accession>A0A4S2FIV5</accession>
<evidence type="ECO:0000256" key="1">
    <source>
        <dbReference type="SAM" id="SignalP"/>
    </source>
</evidence>
<dbReference type="Gene3D" id="1.50.10.10">
    <property type="match status" value="1"/>
</dbReference>
<dbReference type="AlphaFoldDB" id="A0A4S2FIV5"/>
<keyword evidence="5" id="KW-0378">Hydrolase</keyword>
<dbReference type="Pfam" id="PF20736">
    <property type="entry name" value="Glyco_hydro127M"/>
    <property type="match status" value="1"/>
</dbReference>
<dbReference type="InterPro" id="IPR012341">
    <property type="entry name" value="6hp_glycosidase-like_sf"/>
</dbReference>
<dbReference type="Pfam" id="PF20737">
    <property type="entry name" value="Glyco_hydro127C"/>
    <property type="match status" value="1"/>
</dbReference>
<feature type="chain" id="PRO_5020748042" evidence="1">
    <location>
        <begin position="21"/>
        <end position="708"/>
    </location>
</feature>
<name>A0A4S2FIV5_9BACT</name>
<dbReference type="EMBL" id="SRYJ01000035">
    <property type="protein sequence ID" value="TGY68816.1"/>
    <property type="molecule type" value="Genomic_DNA"/>
</dbReference>
<dbReference type="GO" id="GO:0016787">
    <property type="term" value="F:hydrolase activity"/>
    <property type="evidence" value="ECO:0007669"/>
    <property type="project" value="UniProtKB-KW"/>
</dbReference>
<evidence type="ECO:0000313" key="6">
    <source>
        <dbReference type="Proteomes" id="UP000310760"/>
    </source>
</evidence>
<feature type="signal peptide" evidence="1">
    <location>
        <begin position="1"/>
        <end position="20"/>
    </location>
</feature>
<proteinExistence type="predicted"/>
<evidence type="ECO:0000259" key="2">
    <source>
        <dbReference type="Pfam" id="PF07944"/>
    </source>
</evidence>
<feature type="domain" description="Non-reducing end beta-L-arabinofuranosidase-like GH127 middle" evidence="3">
    <location>
        <begin position="479"/>
        <end position="579"/>
    </location>
</feature>
<feature type="domain" description="Non-reducing end beta-L-arabinofuranosidase-like GH127 C-terminal" evidence="4">
    <location>
        <begin position="581"/>
        <end position="695"/>
    </location>
</feature>